<evidence type="ECO:0000313" key="2">
    <source>
        <dbReference type="EMBL" id="QHT09118.1"/>
    </source>
</evidence>
<dbReference type="InterPro" id="IPR043915">
    <property type="entry name" value="P9_TM"/>
</dbReference>
<accession>A0A6C0CX83</accession>
<protein>
    <recommendedName>
        <fullName evidence="1">Minor capsid protein P9 transmembrane helices domain-containing protein</fullName>
    </recommendedName>
</protein>
<evidence type="ECO:0000259" key="1">
    <source>
        <dbReference type="Pfam" id="PF19066"/>
    </source>
</evidence>
<dbReference type="Pfam" id="PF19066">
    <property type="entry name" value="P9_TM"/>
    <property type="match status" value="1"/>
</dbReference>
<reference evidence="2" key="1">
    <citation type="journal article" date="2020" name="Nature">
        <title>Giant virus diversity and host interactions through global metagenomics.</title>
        <authorList>
            <person name="Schulz F."/>
            <person name="Roux S."/>
            <person name="Paez-Espino D."/>
            <person name="Jungbluth S."/>
            <person name="Walsh D.A."/>
            <person name="Denef V.J."/>
            <person name="McMahon K.D."/>
            <person name="Konstantinidis K.T."/>
            <person name="Eloe-Fadrosh E.A."/>
            <person name="Kyrpides N.C."/>
            <person name="Woyke T."/>
        </authorList>
    </citation>
    <scope>NUCLEOTIDE SEQUENCE</scope>
    <source>
        <strain evidence="2">GVMAG-M-3300023110-24</strain>
    </source>
</reference>
<proteinExistence type="predicted"/>
<feature type="domain" description="Minor capsid protein P9 transmembrane helices" evidence="1">
    <location>
        <begin position="4"/>
        <end position="70"/>
    </location>
</feature>
<sequence length="221" mass="25421">MTNFWFNDMNIILNRSYITEVIPNNNYEVNRNMNAIFRASLYLSLVIFLLNKKTNIFALPLIIAVITIMVHKNNINIQEKIILLNKNENKNEITINKENNNNNIINKLKEKLRFPTINNPLMNLNLVDHDNKIAVNPNNQLVKDDINKNLDINVYRDPSDTNYESFNRFYTMPVTSIINDQKGFAEWCYSGDSGCKYGNQKDCYKKRGRSGGSTGGGFGPS</sequence>
<dbReference type="EMBL" id="MN739508">
    <property type="protein sequence ID" value="QHT09118.1"/>
    <property type="molecule type" value="Genomic_DNA"/>
</dbReference>
<organism evidence="2">
    <name type="scientific">viral metagenome</name>
    <dbReference type="NCBI Taxonomy" id="1070528"/>
    <lineage>
        <taxon>unclassified sequences</taxon>
        <taxon>metagenomes</taxon>
        <taxon>organismal metagenomes</taxon>
    </lineage>
</organism>
<name>A0A6C0CX83_9ZZZZ</name>
<dbReference type="AlphaFoldDB" id="A0A6C0CX83"/>